<keyword evidence="3" id="KW-0125">Carotenoid biosynthesis</keyword>
<dbReference type="InterPro" id="IPR008949">
    <property type="entry name" value="Isoprenoid_synthase_dom_sf"/>
</dbReference>
<accession>A0ABT6XWP7</accession>
<reference evidence="4 5" key="1">
    <citation type="submission" date="2023-04" db="EMBL/GenBank/DDBJ databases">
        <title>A. sendaiensis sub sp. chiapanensis a novel subspecie with specific adaptation in bacterial cell wall isolated from an active volcano.</title>
        <authorList>
            <person name="Alvarez Gutierrez P.E."/>
            <person name="Ortiz Cortes L.Y."/>
        </authorList>
    </citation>
    <scope>NUCLEOTIDE SEQUENCE [LARGE SCALE GENOMIC DNA]</scope>
    <source>
        <strain evidence="4 5">PA2</strain>
    </source>
</reference>
<dbReference type="Proteomes" id="UP001529245">
    <property type="component" value="Unassembled WGS sequence"/>
</dbReference>
<evidence type="ECO:0000313" key="4">
    <source>
        <dbReference type="EMBL" id="MDI9259506.1"/>
    </source>
</evidence>
<proteinExistence type="predicted"/>
<dbReference type="InterPro" id="IPR044843">
    <property type="entry name" value="Trans_IPPS_bact-type"/>
</dbReference>
<dbReference type="InterPro" id="IPR002060">
    <property type="entry name" value="Squ/phyt_synthse"/>
</dbReference>
<organism evidence="4 5">
    <name type="scientific">Alicyclobacillus sendaiensis PA2</name>
    <dbReference type="NCBI Taxonomy" id="3029425"/>
    <lineage>
        <taxon>Bacteria</taxon>
        <taxon>Bacillati</taxon>
        <taxon>Bacillota</taxon>
        <taxon>Bacilli</taxon>
        <taxon>Bacillales</taxon>
        <taxon>Alicyclobacillaceae</taxon>
        <taxon>Alicyclobacillus</taxon>
    </lineage>
</organism>
<evidence type="ECO:0000313" key="5">
    <source>
        <dbReference type="Proteomes" id="UP001529245"/>
    </source>
</evidence>
<dbReference type="RefSeq" id="WP_283203061.1">
    <property type="nucleotide sequence ID" value="NZ_JASGCB010000005.1"/>
</dbReference>
<dbReference type="PANTHER" id="PTHR31480">
    <property type="entry name" value="BIFUNCTIONAL LYCOPENE CYCLASE/PHYTOENE SYNTHASE"/>
    <property type="match status" value="1"/>
</dbReference>
<protein>
    <submittedName>
        <fullName evidence="4">Squalene/phytoene synthase family protein</fullName>
    </submittedName>
</protein>
<dbReference type="EMBL" id="JASGCB010000005">
    <property type="protein sequence ID" value="MDI9259506.1"/>
    <property type="molecule type" value="Genomic_DNA"/>
</dbReference>
<dbReference type="SFLD" id="SFLDS00005">
    <property type="entry name" value="Isoprenoid_Synthase_Type_I"/>
    <property type="match status" value="1"/>
</dbReference>
<gene>
    <name evidence="4" type="ORF">QID03_04835</name>
</gene>
<evidence type="ECO:0000256" key="3">
    <source>
        <dbReference type="ARBA" id="ARBA00022746"/>
    </source>
</evidence>
<dbReference type="Gene3D" id="1.10.600.10">
    <property type="entry name" value="Farnesyl Diphosphate Synthase"/>
    <property type="match status" value="1"/>
</dbReference>
<dbReference type="SUPFAM" id="SSF48576">
    <property type="entry name" value="Terpenoid synthases"/>
    <property type="match status" value="1"/>
</dbReference>
<comment type="pathway">
    <text evidence="1">Carotenoid biosynthesis.</text>
</comment>
<dbReference type="PROSITE" id="PS01044">
    <property type="entry name" value="SQUALEN_PHYTOEN_SYN_1"/>
    <property type="match status" value="1"/>
</dbReference>
<dbReference type="CDD" id="cd00683">
    <property type="entry name" value="Trans_IPPS_HH"/>
    <property type="match status" value="1"/>
</dbReference>
<keyword evidence="2" id="KW-0808">Transferase</keyword>
<dbReference type="Pfam" id="PF00494">
    <property type="entry name" value="SQS_PSY"/>
    <property type="match status" value="1"/>
</dbReference>
<comment type="caution">
    <text evidence="4">The sequence shown here is derived from an EMBL/GenBank/DDBJ whole genome shotgun (WGS) entry which is preliminary data.</text>
</comment>
<sequence>MNLATAYEYCAQKTREAGSSFYYGMRMLPPAKRRAMYAIYAWSRLCDDAVDDHTGADAASHLLTAERIYQAAYADDYHASSHPVVLALGDAVRRYGIPEEPFQHLIRGMRVDMAPVRLKSQADLDAYCDDVAGTVGLMCVHIFGFRDPRALDLARDMGRALQITNILRDLAEDLARDRVYLPEEEMERFGYSLADLAARRMTPAFFALMRAQAERAKVYYARAAELCSLVEPDSLRCLSMLYVMYRRLLDKIEARGFRVFDERISLSGSQKLRLLWRVLWNKRAIGSSSSARASRG</sequence>
<dbReference type="SFLD" id="SFLDG01018">
    <property type="entry name" value="Squalene/Phytoene_Synthase_Lik"/>
    <property type="match status" value="1"/>
</dbReference>
<dbReference type="SFLD" id="SFLDG01212">
    <property type="entry name" value="Phytoene_synthase_like"/>
    <property type="match status" value="1"/>
</dbReference>
<evidence type="ECO:0000256" key="2">
    <source>
        <dbReference type="ARBA" id="ARBA00022679"/>
    </source>
</evidence>
<name>A0ABT6XWP7_ALISE</name>
<dbReference type="InterPro" id="IPR019845">
    <property type="entry name" value="Squalene/phytoene_synthase_CS"/>
</dbReference>
<dbReference type="InterPro" id="IPR033904">
    <property type="entry name" value="Trans_IPPS_HH"/>
</dbReference>
<evidence type="ECO:0000256" key="1">
    <source>
        <dbReference type="ARBA" id="ARBA00004829"/>
    </source>
</evidence>
<keyword evidence="5" id="KW-1185">Reference proteome</keyword>
<dbReference type="PROSITE" id="PS01045">
    <property type="entry name" value="SQUALEN_PHYTOEN_SYN_2"/>
    <property type="match status" value="1"/>
</dbReference>